<accession>A0A1I7XR26</accession>
<proteinExistence type="inferred from homology"/>
<sequence>MDSGNESSTAGTSPIEVAIASREAVTEYVKNSGLALLGSVHQNGHLEIQLSDSEAVTKFITDPQTQVLVIDRTIHRDQSSDVDTGDENETAVVVFSVRNDVLYKTERSTSIVFMKRSGVIEADKPIPDQLRVIVLNEGNPYETLLSIIGKAMTPYFKSFIKESGRGERDGDKLAPTVEKNLNEAEVALLHLQQNIDIPEINLVINPHIQSAIQKASKEGRKDSQFLNNLQNGVNRWIKEIRKVLLNSQYSRVSLVSMTFYLGLKQTMALVNDYNSLMKDFPLNELVSATDLDSIKTALGNVFTHMKKIRSTKYPINRALRLVEAISRDMNVQILKVLGTRRLMHISMVEFDQLMTLTTQLFTKWDDEYDKQIQLKSFRKQHEQLRVVIERVLRPVGTPSVETQPDTPTNGAEMTPIDQVFYVNLIYNYRFNALFCRPQILGAVREYQTQLIQRVKEDIERLQVYDCTLTFYYHTNNNNSFRKKILARQLKTEGDNFRQLLNTQPLFDNWVEQVQAKGMASPGKVFTIERRSKDGKPQLYLKVNFSTDSIVLHKETYDSINGRLNAKSGIDALIATYKKDIQSQIAEGNMLTWESYKIDPYVGKLADTVNNYQERVEELILIVDKIEVDLAALETCQYSSATIGALLASIQKSVDQLVLGNYSNLSQWVNKLDKKYRESNVALPPVHPVLIELAMHRDAKISTYKNILSHLPGGLIVLEKAYTTVDRILKEDTRKEIFPIVTKVGQESVRLANRGQEYYFKDLFRLSEDREKMRKARNALDMADPKGVPADTDKLAIAAEELTDLKGVWQALTPVYTAIDEMKVWLLRIK</sequence>
<comment type="similarity">
    <text evidence="1">Belongs to the dynein heavy chain family.</text>
</comment>
<evidence type="ECO:0000313" key="3">
    <source>
        <dbReference type="Proteomes" id="UP000095283"/>
    </source>
</evidence>
<reference evidence="4" key="1">
    <citation type="submission" date="2016-11" db="UniProtKB">
        <authorList>
            <consortium name="WormBaseParasite"/>
        </authorList>
    </citation>
    <scope>IDENTIFICATION</scope>
</reference>
<dbReference type="GO" id="GO:0045505">
    <property type="term" value="F:dynein intermediate chain binding"/>
    <property type="evidence" value="ECO:0007669"/>
    <property type="project" value="InterPro"/>
</dbReference>
<dbReference type="GO" id="GO:0007018">
    <property type="term" value="P:microtubule-based movement"/>
    <property type="evidence" value="ECO:0007669"/>
    <property type="project" value="InterPro"/>
</dbReference>
<evidence type="ECO:0000256" key="1">
    <source>
        <dbReference type="ARBA" id="ARBA00008887"/>
    </source>
</evidence>
<name>A0A1I7XR26_HETBA</name>
<dbReference type="GO" id="GO:0051959">
    <property type="term" value="F:dynein light intermediate chain binding"/>
    <property type="evidence" value="ECO:0007669"/>
    <property type="project" value="InterPro"/>
</dbReference>
<protein>
    <submittedName>
        <fullName evidence="4">DHC_N1 domain-containing protein</fullName>
    </submittedName>
</protein>
<dbReference type="PANTHER" id="PTHR46532:SF4">
    <property type="entry name" value="AAA+ ATPASE DOMAIN-CONTAINING PROTEIN"/>
    <property type="match status" value="1"/>
</dbReference>
<dbReference type="GO" id="GO:0005858">
    <property type="term" value="C:axonemal dynein complex"/>
    <property type="evidence" value="ECO:0007669"/>
    <property type="project" value="TreeGrafter"/>
</dbReference>
<dbReference type="PANTHER" id="PTHR46532">
    <property type="entry name" value="MALE FERTILITY FACTOR KL5"/>
    <property type="match status" value="1"/>
</dbReference>
<keyword evidence="3" id="KW-1185">Reference proteome</keyword>
<dbReference type="InterPro" id="IPR026983">
    <property type="entry name" value="DHC"/>
</dbReference>
<evidence type="ECO:0000259" key="2">
    <source>
        <dbReference type="Pfam" id="PF08385"/>
    </source>
</evidence>
<dbReference type="Pfam" id="PF08385">
    <property type="entry name" value="DHC_N1"/>
    <property type="match status" value="1"/>
</dbReference>
<dbReference type="WBParaSite" id="Hba_19983">
    <property type="protein sequence ID" value="Hba_19983"/>
    <property type="gene ID" value="Hba_19983"/>
</dbReference>
<dbReference type="AlphaFoldDB" id="A0A1I7XR26"/>
<evidence type="ECO:0000313" key="4">
    <source>
        <dbReference type="WBParaSite" id="Hba_19983"/>
    </source>
</evidence>
<organism evidence="3 4">
    <name type="scientific">Heterorhabditis bacteriophora</name>
    <name type="common">Entomopathogenic nematode worm</name>
    <dbReference type="NCBI Taxonomy" id="37862"/>
    <lineage>
        <taxon>Eukaryota</taxon>
        <taxon>Metazoa</taxon>
        <taxon>Ecdysozoa</taxon>
        <taxon>Nematoda</taxon>
        <taxon>Chromadorea</taxon>
        <taxon>Rhabditida</taxon>
        <taxon>Rhabditina</taxon>
        <taxon>Rhabditomorpha</taxon>
        <taxon>Strongyloidea</taxon>
        <taxon>Heterorhabditidae</taxon>
        <taxon>Heterorhabditis</taxon>
    </lineage>
</organism>
<dbReference type="InterPro" id="IPR013594">
    <property type="entry name" value="Dynein_heavy_tail"/>
</dbReference>
<feature type="domain" description="Dynein heavy chain tail" evidence="2">
    <location>
        <begin position="261"/>
        <end position="376"/>
    </location>
</feature>
<dbReference type="Proteomes" id="UP000095283">
    <property type="component" value="Unplaced"/>
</dbReference>